<evidence type="ECO:0000256" key="1">
    <source>
        <dbReference type="ARBA" id="ARBA00004184"/>
    </source>
</evidence>
<keyword evidence="6" id="KW-0066">ATP synthesis</keyword>
<dbReference type="GO" id="GO:0045259">
    <property type="term" value="C:proton-transporting ATP synthase complex"/>
    <property type="evidence" value="ECO:0007669"/>
    <property type="project" value="UniProtKB-KW"/>
</dbReference>
<dbReference type="Proteomes" id="UP000176511">
    <property type="component" value="Unassembled WGS sequence"/>
</dbReference>
<dbReference type="CDD" id="cd12152">
    <property type="entry name" value="F1-ATPase_delta"/>
    <property type="match status" value="1"/>
</dbReference>
<keyword evidence="3" id="KW-0813">Transport</keyword>
<organism evidence="8 9">
    <name type="scientific">Candidatus Kaiserbacteria bacterium RIFCSPHIGHO2_02_FULL_49_34</name>
    <dbReference type="NCBI Taxonomy" id="1798491"/>
    <lineage>
        <taxon>Bacteria</taxon>
        <taxon>Candidatus Kaiseribacteriota</taxon>
    </lineage>
</organism>
<evidence type="ECO:0000256" key="6">
    <source>
        <dbReference type="ARBA" id="ARBA00023196"/>
    </source>
</evidence>
<keyword evidence="6" id="KW-0139">CF(1)</keyword>
<keyword evidence="5" id="KW-0472">Membrane</keyword>
<dbReference type="InterPro" id="IPR001469">
    <property type="entry name" value="ATP_synth_F1_dsu/esu"/>
</dbReference>
<reference evidence="8 9" key="1">
    <citation type="journal article" date="2016" name="Nat. Commun.">
        <title>Thousands of microbial genomes shed light on interconnected biogeochemical processes in an aquifer system.</title>
        <authorList>
            <person name="Anantharaman K."/>
            <person name="Brown C.T."/>
            <person name="Hug L.A."/>
            <person name="Sharon I."/>
            <person name="Castelle C.J."/>
            <person name="Probst A.J."/>
            <person name="Thomas B.C."/>
            <person name="Singh A."/>
            <person name="Wilkins M.J."/>
            <person name="Karaoz U."/>
            <person name="Brodie E.L."/>
            <person name="Williams K.H."/>
            <person name="Hubbard S.S."/>
            <person name="Banfield J.F."/>
        </authorList>
    </citation>
    <scope>NUCLEOTIDE SEQUENCE [LARGE SCALE GENOMIC DNA]</scope>
</reference>
<dbReference type="GO" id="GO:0046933">
    <property type="term" value="F:proton-transporting ATP synthase activity, rotational mechanism"/>
    <property type="evidence" value="ECO:0007669"/>
    <property type="project" value="InterPro"/>
</dbReference>
<evidence type="ECO:0000256" key="5">
    <source>
        <dbReference type="ARBA" id="ARBA00023136"/>
    </source>
</evidence>
<evidence type="ECO:0000256" key="2">
    <source>
        <dbReference type="ARBA" id="ARBA00005712"/>
    </source>
</evidence>
<evidence type="ECO:0000313" key="9">
    <source>
        <dbReference type="Proteomes" id="UP000176511"/>
    </source>
</evidence>
<evidence type="ECO:0000313" key="8">
    <source>
        <dbReference type="EMBL" id="OGG61653.1"/>
    </source>
</evidence>
<comment type="caution">
    <text evidence="8">The sequence shown here is derived from an EMBL/GenBank/DDBJ whole genome shotgun (WGS) entry which is preliminary data.</text>
</comment>
<keyword evidence="4" id="KW-0406">Ion transport</keyword>
<feature type="domain" description="ATP synthase F1 complex delta/epsilon subunit N-terminal" evidence="7">
    <location>
        <begin position="4"/>
        <end position="78"/>
    </location>
</feature>
<gene>
    <name evidence="8" type="ORF">A3C87_04200</name>
</gene>
<dbReference type="InterPro" id="IPR020546">
    <property type="entry name" value="ATP_synth_F1_dsu/esu_N"/>
</dbReference>
<sequence>MKSFHLTIASLDKNVFDGFVTRVTAPGSEGEMTILADHVPLISRLASGTITCADEAGIHTFEVVHGVLEVTKNGTTILL</sequence>
<evidence type="ECO:0000256" key="4">
    <source>
        <dbReference type="ARBA" id="ARBA00023065"/>
    </source>
</evidence>
<dbReference type="EMBL" id="MFLE01000016">
    <property type="protein sequence ID" value="OGG61653.1"/>
    <property type="molecule type" value="Genomic_DNA"/>
</dbReference>
<name>A0A1F6DJR7_9BACT</name>
<dbReference type="InterPro" id="IPR036771">
    <property type="entry name" value="ATPsynth_dsu/esu_N"/>
</dbReference>
<comment type="similarity">
    <text evidence="2">Belongs to the ATPase epsilon chain family.</text>
</comment>
<dbReference type="STRING" id="1798491.A3C87_04200"/>
<protein>
    <recommendedName>
        <fullName evidence="7">ATP synthase F1 complex delta/epsilon subunit N-terminal domain-containing protein</fullName>
    </recommendedName>
</protein>
<evidence type="ECO:0000256" key="3">
    <source>
        <dbReference type="ARBA" id="ARBA00022448"/>
    </source>
</evidence>
<dbReference type="Pfam" id="PF02823">
    <property type="entry name" value="ATP-synt_DE_N"/>
    <property type="match status" value="1"/>
</dbReference>
<dbReference type="Gene3D" id="2.60.15.10">
    <property type="entry name" value="F0F1 ATP synthase delta/epsilon subunit, N-terminal"/>
    <property type="match status" value="1"/>
</dbReference>
<comment type="subcellular location">
    <subcellularLocation>
        <location evidence="1">Endomembrane system</location>
        <topology evidence="1">Peripheral membrane protein</topology>
    </subcellularLocation>
</comment>
<dbReference type="GO" id="GO:0012505">
    <property type="term" value="C:endomembrane system"/>
    <property type="evidence" value="ECO:0007669"/>
    <property type="project" value="UniProtKB-SubCell"/>
</dbReference>
<evidence type="ECO:0000259" key="7">
    <source>
        <dbReference type="Pfam" id="PF02823"/>
    </source>
</evidence>
<dbReference type="SUPFAM" id="SSF51344">
    <property type="entry name" value="Epsilon subunit of F1F0-ATP synthase N-terminal domain"/>
    <property type="match status" value="1"/>
</dbReference>
<accession>A0A1F6DJR7</accession>
<dbReference type="AlphaFoldDB" id="A0A1F6DJR7"/>
<proteinExistence type="inferred from homology"/>